<feature type="active site" evidence="7">
    <location>
        <position position="254"/>
    </location>
</feature>
<accession>A0A7R8UKQ9</accession>
<evidence type="ECO:0000256" key="3">
    <source>
        <dbReference type="ARBA" id="ARBA00022525"/>
    </source>
</evidence>
<comment type="catalytic activity">
    <reaction evidence="7">
        <text>(6S)-5,6,7,8-tetrahydrofolyl-(gamma-L-Glu)(n) + (n-1) H2O = (6S)-5,6,7,8-tetrahydrofolate + (n-1) L-glutamate</text>
        <dbReference type="Rhea" id="RHEA:56784"/>
        <dbReference type="Rhea" id="RHEA-COMP:14738"/>
        <dbReference type="ChEBI" id="CHEBI:15377"/>
        <dbReference type="ChEBI" id="CHEBI:29985"/>
        <dbReference type="ChEBI" id="CHEBI:57453"/>
        <dbReference type="ChEBI" id="CHEBI:141005"/>
        <dbReference type="EC" id="3.4.19.9"/>
    </reaction>
</comment>
<dbReference type="PROSITE" id="PS51273">
    <property type="entry name" value="GATASE_TYPE_1"/>
    <property type="match status" value="1"/>
</dbReference>
<dbReference type="EMBL" id="LR899010">
    <property type="protein sequence ID" value="CAD7082678.1"/>
    <property type="molecule type" value="Genomic_DNA"/>
</dbReference>
<dbReference type="GO" id="GO:0005576">
    <property type="term" value="C:extracellular region"/>
    <property type="evidence" value="ECO:0007669"/>
    <property type="project" value="UniProtKB-SubCell"/>
</dbReference>
<dbReference type="FunFam" id="3.40.50.880:FF:000024">
    <property type="entry name" value="Folate gamma-glutamyl hydrolase"/>
    <property type="match status" value="1"/>
</dbReference>
<dbReference type="InterPro" id="IPR011697">
    <property type="entry name" value="Peptidase_C26"/>
</dbReference>
<dbReference type="PANTHER" id="PTHR11315">
    <property type="entry name" value="PROTEASE FAMILY C26 GAMMA-GLUTAMYL HYDROLASE"/>
    <property type="match status" value="1"/>
</dbReference>
<feature type="active site" description="Proton donor" evidence="6">
    <location>
        <position position="254"/>
    </location>
</feature>
<evidence type="ECO:0000256" key="8">
    <source>
        <dbReference type="SAM" id="SignalP"/>
    </source>
</evidence>
<dbReference type="Pfam" id="PF07722">
    <property type="entry name" value="Peptidase_C26"/>
    <property type="match status" value="1"/>
</dbReference>
<keyword evidence="3" id="KW-0964">Secreted</keyword>
<keyword evidence="4 8" id="KW-0732">Signal</keyword>
<gene>
    <name evidence="9" type="ORF">HERILL_LOCUS5695</name>
</gene>
<dbReference type="Proteomes" id="UP000594454">
    <property type="component" value="Chromosome 2"/>
</dbReference>
<evidence type="ECO:0000313" key="10">
    <source>
        <dbReference type="Proteomes" id="UP000594454"/>
    </source>
</evidence>
<dbReference type="GO" id="GO:0005773">
    <property type="term" value="C:vacuole"/>
    <property type="evidence" value="ECO:0007669"/>
    <property type="project" value="TreeGrafter"/>
</dbReference>
<dbReference type="FunCoup" id="A0A7R8UKQ9">
    <property type="interactions" value="239"/>
</dbReference>
<evidence type="ECO:0000256" key="6">
    <source>
        <dbReference type="PIRSR" id="PIRSR615527-1"/>
    </source>
</evidence>
<evidence type="ECO:0000256" key="1">
    <source>
        <dbReference type="ARBA" id="ARBA00004239"/>
    </source>
</evidence>
<dbReference type="SUPFAM" id="SSF52317">
    <property type="entry name" value="Class I glutamine amidotransferase-like"/>
    <property type="match status" value="1"/>
</dbReference>
<reference evidence="9 10" key="1">
    <citation type="submission" date="2020-11" db="EMBL/GenBank/DDBJ databases">
        <authorList>
            <person name="Wallbank WR R."/>
            <person name="Pardo Diaz C."/>
            <person name="Kozak K."/>
            <person name="Martin S."/>
            <person name="Jiggins C."/>
            <person name="Moest M."/>
            <person name="Warren A I."/>
            <person name="Generalovic N T."/>
            <person name="Byers J.R.P. K."/>
            <person name="Montejo-Kovacevich G."/>
            <person name="Yen C E."/>
        </authorList>
    </citation>
    <scope>NUCLEOTIDE SEQUENCE [LARGE SCALE GENOMIC DNA]</scope>
</reference>
<proteinExistence type="inferred from homology"/>
<sequence length="350" mass="40163">MYLRLIIAVLFSVWWSTSECKSVVKRAEVVESFQNNEPIIGVLSLEVSPAIKRNFPGDQESYIAASYIKFVEGAGARAVPIWIGKEREYYENLMNKINGVLLPGGATWFNETGGYADAGRIIYDIAVDMNKNGVYMPVWGTCLGFELMLYVDKNNQEHRESCSSQGQIIPLELKKVARTDSKLFSNASSDVLSILSTKNVTYNWHMFCTTEKTFRKLGYDRDWTVLSTNKDYNGFEFISSVEHKRYPFYGIQFHPEKNIYEWGVSRVYPHSPEAILISQYFADFFVSECRKNPNKFGNETEMMDSLIQNYSPTFTGKGKSSFYQMYFFPMNPEEPVKLFTKQSGLLTNLV</sequence>
<dbReference type="EC" id="3.4.19.9" evidence="7"/>
<dbReference type="GO" id="GO:0046900">
    <property type="term" value="P:tetrahydrofolylpolyglutamate metabolic process"/>
    <property type="evidence" value="ECO:0007669"/>
    <property type="project" value="TreeGrafter"/>
</dbReference>
<feature type="active site" description="Nucleophile" evidence="6 7">
    <location>
        <position position="142"/>
    </location>
</feature>
<keyword evidence="5 7" id="KW-0378">Hydrolase</keyword>
<evidence type="ECO:0000256" key="5">
    <source>
        <dbReference type="ARBA" id="ARBA00022801"/>
    </source>
</evidence>
<dbReference type="InterPro" id="IPR029062">
    <property type="entry name" value="Class_I_gatase-like"/>
</dbReference>
<dbReference type="AlphaFoldDB" id="A0A7R8UKQ9"/>
<dbReference type="OrthoDB" id="64220at2759"/>
<dbReference type="InParanoid" id="A0A7R8UKQ9"/>
<comment type="similarity">
    <text evidence="2">Belongs to the peptidase C26 family.</text>
</comment>
<dbReference type="Gene3D" id="3.40.50.880">
    <property type="match status" value="1"/>
</dbReference>
<keyword evidence="10" id="KW-1185">Reference proteome</keyword>
<comment type="subcellular location">
    <subcellularLocation>
        <location evidence="1">Secreted</location>
        <location evidence="1">Extracellular space</location>
    </subcellularLocation>
</comment>
<dbReference type="GO" id="GO:0034722">
    <property type="term" value="F:gamma-glutamyl-peptidase activity"/>
    <property type="evidence" value="ECO:0007669"/>
    <property type="project" value="UniProtKB-UniRule"/>
</dbReference>
<feature type="signal peptide" evidence="8">
    <location>
        <begin position="1"/>
        <end position="20"/>
    </location>
</feature>
<dbReference type="InterPro" id="IPR015527">
    <property type="entry name" value="Pept_C26_g-glut_hydrolase"/>
</dbReference>
<protein>
    <recommendedName>
        <fullName evidence="7">folate gamma-glutamyl hydrolase</fullName>
        <ecNumber evidence="7">3.4.19.9</ecNumber>
    </recommendedName>
</protein>
<evidence type="ECO:0000256" key="2">
    <source>
        <dbReference type="ARBA" id="ARBA00011083"/>
    </source>
</evidence>
<dbReference type="PANTHER" id="PTHR11315:SF0">
    <property type="entry name" value="FOLATE GAMMA-GLUTAMYL HYDROLASE"/>
    <property type="match status" value="1"/>
</dbReference>
<feature type="chain" id="PRO_5030966592" description="folate gamma-glutamyl hydrolase" evidence="8">
    <location>
        <begin position="21"/>
        <end position="350"/>
    </location>
</feature>
<dbReference type="PROSITE" id="PS51275">
    <property type="entry name" value="PEPTIDASE_C26_GGH"/>
    <property type="match status" value="1"/>
</dbReference>
<evidence type="ECO:0000256" key="4">
    <source>
        <dbReference type="ARBA" id="ARBA00022729"/>
    </source>
</evidence>
<evidence type="ECO:0000313" key="9">
    <source>
        <dbReference type="EMBL" id="CAD7082678.1"/>
    </source>
</evidence>
<evidence type="ECO:0000256" key="7">
    <source>
        <dbReference type="PROSITE-ProRule" id="PRU00607"/>
    </source>
</evidence>
<name>A0A7R8UKQ9_HERIL</name>
<organism evidence="9 10">
    <name type="scientific">Hermetia illucens</name>
    <name type="common">Black soldier fly</name>
    <dbReference type="NCBI Taxonomy" id="343691"/>
    <lineage>
        <taxon>Eukaryota</taxon>
        <taxon>Metazoa</taxon>
        <taxon>Ecdysozoa</taxon>
        <taxon>Arthropoda</taxon>
        <taxon>Hexapoda</taxon>
        <taxon>Insecta</taxon>
        <taxon>Pterygota</taxon>
        <taxon>Neoptera</taxon>
        <taxon>Endopterygota</taxon>
        <taxon>Diptera</taxon>
        <taxon>Brachycera</taxon>
        <taxon>Stratiomyomorpha</taxon>
        <taxon>Stratiomyidae</taxon>
        <taxon>Hermetiinae</taxon>
        <taxon>Hermetia</taxon>
    </lineage>
</organism>